<keyword evidence="1" id="KW-1133">Transmembrane helix</keyword>
<keyword evidence="1" id="KW-0472">Membrane</keyword>
<evidence type="ECO:0000313" key="3">
    <source>
        <dbReference type="Proteomes" id="UP001596270"/>
    </source>
</evidence>
<proteinExistence type="predicted"/>
<protein>
    <submittedName>
        <fullName evidence="2">Uncharacterized protein</fullName>
    </submittedName>
</protein>
<evidence type="ECO:0000313" key="2">
    <source>
        <dbReference type="EMBL" id="MFC6282479.1"/>
    </source>
</evidence>
<dbReference type="Proteomes" id="UP001596270">
    <property type="component" value="Unassembled WGS sequence"/>
</dbReference>
<dbReference type="RefSeq" id="WP_371438371.1">
    <property type="nucleotide sequence ID" value="NZ_JBHSRS010000078.1"/>
</dbReference>
<keyword evidence="1" id="KW-0812">Transmembrane</keyword>
<organism evidence="2 3">
    <name type="scientific">Polaromonas aquatica</name>
    <dbReference type="NCBI Taxonomy" id="332657"/>
    <lineage>
        <taxon>Bacteria</taxon>
        <taxon>Pseudomonadati</taxon>
        <taxon>Pseudomonadota</taxon>
        <taxon>Betaproteobacteria</taxon>
        <taxon>Burkholderiales</taxon>
        <taxon>Comamonadaceae</taxon>
        <taxon>Polaromonas</taxon>
    </lineage>
</organism>
<reference evidence="3" key="1">
    <citation type="journal article" date="2019" name="Int. J. Syst. Evol. Microbiol.">
        <title>The Global Catalogue of Microorganisms (GCM) 10K type strain sequencing project: providing services to taxonomists for standard genome sequencing and annotation.</title>
        <authorList>
            <consortium name="The Broad Institute Genomics Platform"/>
            <consortium name="The Broad Institute Genome Sequencing Center for Infectious Disease"/>
            <person name="Wu L."/>
            <person name="Ma J."/>
        </authorList>
    </citation>
    <scope>NUCLEOTIDE SEQUENCE [LARGE SCALE GENOMIC DNA]</scope>
    <source>
        <strain evidence="3">CCUG 39402</strain>
    </source>
</reference>
<name>A0ABW1TZS8_9BURK</name>
<feature type="transmembrane region" description="Helical" evidence="1">
    <location>
        <begin position="12"/>
        <end position="38"/>
    </location>
</feature>
<sequence>MPSFISQLLRFALKLVLAVFGIIFALSLLAATLIFLVWRQLVGLFTGKKPAPIMAFGKFQRFSPQDLWAASAGGARGAKPGEVVDVEVREVRDDKRLQE</sequence>
<dbReference type="EMBL" id="JBHSRS010000078">
    <property type="protein sequence ID" value="MFC6282479.1"/>
    <property type="molecule type" value="Genomic_DNA"/>
</dbReference>
<evidence type="ECO:0000256" key="1">
    <source>
        <dbReference type="SAM" id="Phobius"/>
    </source>
</evidence>
<comment type="caution">
    <text evidence="2">The sequence shown here is derived from an EMBL/GenBank/DDBJ whole genome shotgun (WGS) entry which is preliminary data.</text>
</comment>
<accession>A0ABW1TZS8</accession>
<keyword evidence="3" id="KW-1185">Reference proteome</keyword>
<gene>
    <name evidence="2" type="ORF">ACFQND_14740</name>
</gene>